<dbReference type="RefSeq" id="WP_126942620.1">
    <property type="nucleotide sequence ID" value="NZ_RZHG01000002.1"/>
</dbReference>
<evidence type="ECO:0000256" key="1">
    <source>
        <dbReference type="SAM" id="Phobius"/>
    </source>
</evidence>
<name>A0A433KZ14_9GAMM</name>
<organism evidence="2 3">
    <name type="scientific">Vreelandella andesensis</name>
    <dbReference type="NCBI Taxonomy" id="447567"/>
    <lineage>
        <taxon>Bacteria</taxon>
        <taxon>Pseudomonadati</taxon>
        <taxon>Pseudomonadota</taxon>
        <taxon>Gammaproteobacteria</taxon>
        <taxon>Oceanospirillales</taxon>
        <taxon>Halomonadaceae</taxon>
        <taxon>Vreelandella</taxon>
    </lineage>
</organism>
<dbReference type="EMBL" id="RZHG01000002">
    <property type="protein sequence ID" value="RUR34794.1"/>
    <property type="molecule type" value="Genomic_DNA"/>
</dbReference>
<dbReference type="Proteomes" id="UP000287336">
    <property type="component" value="Unassembled WGS sequence"/>
</dbReference>
<evidence type="ECO:0000313" key="3">
    <source>
        <dbReference type="Proteomes" id="UP000287336"/>
    </source>
</evidence>
<proteinExistence type="predicted"/>
<keyword evidence="1" id="KW-0812">Transmembrane</keyword>
<sequence length="103" mass="11386">MRLFWLLVPLAVLGISVWMMSASGAFPHIALLLLAAGASASLMLVAVMTVYSADQAAFDEAYFRSQTHSRNGSLRVMVHFAGLPVDEPSQQHRYRLGRRIALR</sequence>
<evidence type="ECO:0000313" key="2">
    <source>
        <dbReference type="EMBL" id="RUR34794.1"/>
    </source>
</evidence>
<protein>
    <submittedName>
        <fullName evidence="2">Uncharacterized protein</fullName>
    </submittedName>
</protein>
<keyword evidence="1" id="KW-0472">Membrane</keyword>
<reference evidence="2 3" key="1">
    <citation type="submission" date="2018-12" db="EMBL/GenBank/DDBJ databases">
        <title>three novel Halomonas strain isolated from plants.</title>
        <authorList>
            <person name="Sun C."/>
        </authorList>
    </citation>
    <scope>NUCLEOTIDE SEQUENCE [LARGE SCALE GENOMIC DNA]</scope>
    <source>
        <strain evidence="2 3">DSM 19434</strain>
    </source>
</reference>
<dbReference type="AlphaFoldDB" id="A0A433KZ14"/>
<keyword evidence="3" id="KW-1185">Reference proteome</keyword>
<comment type="caution">
    <text evidence="2">The sequence shown here is derived from an EMBL/GenBank/DDBJ whole genome shotgun (WGS) entry which is preliminary data.</text>
</comment>
<feature type="transmembrane region" description="Helical" evidence="1">
    <location>
        <begin position="29"/>
        <end position="51"/>
    </location>
</feature>
<gene>
    <name evidence="2" type="ORF">ELY33_01030</name>
</gene>
<accession>A0A433KZ14</accession>
<keyword evidence="1" id="KW-1133">Transmembrane helix</keyword>